<name>A0A7M1S3M0_9BACT</name>
<gene>
    <name evidence="7" type="ORF">IMZ28_00190</name>
</gene>
<protein>
    <submittedName>
        <fullName evidence="7">Polysaccharide biosynthesis C-terminal domain-containing protein</fullName>
    </submittedName>
</protein>
<keyword evidence="8" id="KW-1185">Reference proteome</keyword>
<evidence type="ECO:0000256" key="2">
    <source>
        <dbReference type="ARBA" id="ARBA00022475"/>
    </source>
</evidence>
<evidence type="ECO:0000256" key="3">
    <source>
        <dbReference type="ARBA" id="ARBA00022692"/>
    </source>
</evidence>
<evidence type="ECO:0000256" key="4">
    <source>
        <dbReference type="ARBA" id="ARBA00022989"/>
    </source>
</evidence>
<sequence length="484" mass="54409">MIKIVVSLFLVRIMFMGMQQEDYGFWALMWSIFGYAVLLEFGLGVTIQKKSAELMEHNRIHQLSKLFSTYLAVYFIIAVMIALSTIVLSFNIESLFVLSDTEKVHEYMLALLVFGLGSAAAFSLGFSAEILVGLHLLKARNLVNTLFVILNAVLLWQCVVWDQPLHIFAAVAVATQFLNNLLFLFVAKHHVRELKFSWKLIDFGDVRRSMQFSLSAYLIMFSNIIIFRTDQIIISAVAGVTFVGLYQIAARVAELFRQFATQFHESLGTKAAMLNARSDKEALSSLLMHSNKIVSAVATALFIPMFLFIEELLMLWLHINDAQTILVARILLVSMYVLVVFRSSMVQVLLMNNKHIELMKIGLLEATVNVILSIILVKQYGMVGAAIGTLLPNVILALFYNIPATLKYSGVNIGEYLRGYLFPFAAVFAGTLYLGYLLKGLIVPDAIIKLGFDAVLVMLVFSLVYGIFTFPKEAELLYKKIRRA</sequence>
<evidence type="ECO:0000256" key="6">
    <source>
        <dbReference type="SAM" id="Phobius"/>
    </source>
</evidence>
<keyword evidence="5 6" id="KW-0472">Membrane</keyword>
<feature type="transmembrane region" description="Helical" evidence="6">
    <location>
        <begin position="232"/>
        <end position="249"/>
    </location>
</feature>
<feature type="transmembrane region" description="Helical" evidence="6">
    <location>
        <begin position="208"/>
        <end position="226"/>
    </location>
</feature>
<feature type="transmembrane region" description="Helical" evidence="6">
    <location>
        <begin position="165"/>
        <end position="187"/>
    </location>
</feature>
<feature type="transmembrane region" description="Helical" evidence="6">
    <location>
        <begin position="380"/>
        <end position="400"/>
    </location>
</feature>
<feature type="transmembrane region" description="Helical" evidence="6">
    <location>
        <begin position="420"/>
        <end position="438"/>
    </location>
</feature>
<evidence type="ECO:0000313" key="8">
    <source>
        <dbReference type="Proteomes" id="UP000595074"/>
    </source>
</evidence>
<dbReference type="PANTHER" id="PTHR30250:SF26">
    <property type="entry name" value="PSMA PROTEIN"/>
    <property type="match status" value="1"/>
</dbReference>
<accession>A0A7M1S3M0</accession>
<dbReference type="RefSeq" id="WP_197548652.1">
    <property type="nucleotide sequence ID" value="NZ_CP063164.1"/>
</dbReference>
<feature type="transmembrane region" description="Helical" evidence="6">
    <location>
        <begin position="107"/>
        <end position="134"/>
    </location>
</feature>
<evidence type="ECO:0000256" key="1">
    <source>
        <dbReference type="ARBA" id="ARBA00004651"/>
    </source>
</evidence>
<comment type="subcellular location">
    <subcellularLocation>
        <location evidence="1">Cell membrane</location>
        <topology evidence="1">Multi-pass membrane protein</topology>
    </subcellularLocation>
</comment>
<proteinExistence type="predicted"/>
<dbReference type="EMBL" id="CP063164">
    <property type="protein sequence ID" value="QOR61948.1"/>
    <property type="molecule type" value="Genomic_DNA"/>
</dbReference>
<feature type="transmembrane region" description="Helical" evidence="6">
    <location>
        <begin position="325"/>
        <end position="350"/>
    </location>
</feature>
<dbReference type="PANTHER" id="PTHR30250">
    <property type="entry name" value="PST FAMILY PREDICTED COLANIC ACID TRANSPORTER"/>
    <property type="match status" value="1"/>
</dbReference>
<feature type="transmembrane region" description="Helical" evidence="6">
    <location>
        <begin position="293"/>
        <end position="319"/>
    </location>
</feature>
<reference evidence="7 8" key="1">
    <citation type="submission" date="2020-10" db="EMBL/GenBank/DDBJ databases">
        <title>The genome of sulfurovum sp.</title>
        <authorList>
            <person name="Xie S."/>
            <person name="Shao Z."/>
            <person name="Jiang L."/>
        </authorList>
    </citation>
    <scope>NUCLEOTIDE SEQUENCE [LARGE SCALE GENOMIC DNA]</scope>
    <source>
        <strain evidence="7 8">ST-419</strain>
    </source>
</reference>
<feature type="transmembrane region" description="Helical" evidence="6">
    <location>
        <begin position="66"/>
        <end position="87"/>
    </location>
</feature>
<keyword evidence="2" id="KW-1003">Cell membrane</keyword>
<dbReference type="KEGG" id="sinu:IMZ28_00190"/>
<dbReference type="Proteomes" id="UP000595074">
    <property type="component" value="Chromosome"/>
</dbReference>
<feature type="transmembrane region" description="Helical" evidence="6">
    <location>
        <begin position="23"/>
        <end position="45"/>
    </location>
</feature>
<dbReference type="GO" id="GO:0005886">
    <property type="term" value="C:plasma membrane"/>
    <property type="evidence" value="ECO:0007669"/>
    <property type="project" value="UniProtKB-SubCell"/>
</dbReference>
<keyword evidence="3 6" id="KW-0812">Transmembrane</keyword>
<evidence type="ECO:0000313" key="7">
    <source>
        <dbReference type="EMBL" id="QOR61948.1"/>
    </source>
</evidence>
<feature type="transmembrane region" description="Helical" evidence="6">
    <location>
        <begin position="450"/>
        <end position="468"/>
    </location>
</feature>
<organism evidence="7 8">
    <name type="scientific">Sulfurovum indicum</name>
    <dbReference type="NCBI Taxonomy" id="2779528"/>
    <lineage>
        <taxon>Bacteria</taxon>
        <taxon>Pseudomonadati</taxon>
        <taxon>Campylobacterota</taxon>
        <taxon>Epsilonproteobacteria</taxon>
        <taxon>Campylobacterales</taxon>
        <taxon>Sulfurovaceae</taxon>
        <taxon>Sulfurovum</taxon>
    </lineage>
</organism>
<feature type="transmembrane region" description="Helical" evidence="6">
    <location>
        <begin position="141"/>
        <end position="159"/>
    </location>
</feature>
<dbReference type="InterPro" id="IPR050833">
    <property type="entry name" value="Poly_Biosynth_Transport"/>
</dbReference>
<dbReference type="AlphaFoldDB" id="A0A7M1S3M0"/>
<evidence type="ECO:0000256" key="5">
    <source>
        <dbReference type="ARBA" id="ARBA00023136"/>
    </source>
</evidence>
<keyword evidence="4 6" id="KW-1133">Transmembrane helix</keyword>